<dbReference type="InterPro" id="IPR009060">
    <property type="entry name" value="UBA-like_sf"/>
</dbReference>
<feature type="domain" description="EH" evidence="4">
    <location>
        <begin position="195"/>
        <end position="284"/>
    </location>
</feature>
<evidence type="ECO:0000259" key="3">
    <source>
        <dbReference type="PROSITE" id="PS50030"/>
    </source>
</evidence>
<protein>
    <recommendedName>
        <fullName evidence="8">EF-hand</fullName>
    </recommendedName>
</protein>
<feature type="compositionally biased region" description="Polar residues" evidence="2">
    <location>
        <begin position="848"/>
        <end position="857"/>
    </location>
</feature>
<dbReference type="InterPro" id="IPR002048">
    <property type="entry name" value="EF_hand_dom"/>
</dbReference>
<gene>
    <name evidence="6" type="ORF">K493DRAFT_320527</name>
</gene>
<dbReference type="InParanoid" id="A0A1Y1X8P7"/>
<dbReference type="InterPro" id="IPR011992">
    <property type="entry name" value="EF-hand-dom_pair"/>
</dbReference>
<dbReference type="PANTHER" id="PTHR11216">
    <property type="entry name" value="EH DOMAIN"/>
    <property type="match status" value="1"/>
</dbReference>
<feature type="region of interest" description="Disordered" evidence="2">
    <location>
        <begin position="828"/>
        <end position="857"/>
    </location>
</feature>
<dbReference type="InterPro" id="IPR015940">
    <property type="entry name" value="UBA"/>
</dbReference>
<keyword evidence="7" id="KW-1185">Reference proteome</keyword>
<sequence length="989" mass="109668">MSIPNSPNLYGPSGSSLVPLTNEDLAKFSRIFNNCNPKDGDLDGEAARDLLMRSKLPIDVLGQIWNLADTRNRGRLDQSEFIIAMYFVQHFMNGTIKAIPSHLPPELLSSAKGGQMGSPAVEGVGPRSRSGTFNGNTPNLGISRTGSTSLHSGYSSVRMPTTERVEANPRSISLNNSPFIPKNAPEEDWAIKPEDKAKFDRFFTTIDINQKGYITGEEAVQYFLRSKLPEAVLAQIWDLADINQSGQLNREEFAVSMYLIQLKLSGGELPQVLPRSLIPPSMRKPLAAGNFPPTPAQPTSLLDFNDDNLELIKSPPMQSKPLTASDTVKSVGPDASEVLNLQTQIAQTTTAANEARQQHTQLEASLATIALQKSELTAKYAEIKAQHDAEVQAVQELQDTLKRENEELESSRIKQLQAQKEKLRVESNEIQQEGELEQSLEQIEQTIQQLQAQRGELNEALERGKGESSGILQKIAQLTEEMQALKMENDKLSSDIEQQNIQLQTSREQLASVTAEREKLDEEVNKHNEELAHLRDDANRSFEAEARHSPVETPEPEETPTDNKKAIAEPTAFIVQDEESKSPEFNEPVRSNSERHSLSPTSFDEAFPAIDSENLEENPFTSGFDDSFIPPNASPNSHFELQPQEPVTYGNPIFWESPDNSQPVDPISTSASDKPTEEQEKPSVEQVDQEEPFVSPNYTEEPEPMPAPVAAHKPEINLNKELPVPTLEKDEAPVAVEENKETKPDVKEPQAESSAVHFSEGAKEKGKIMDDFDTIFDDEFVDLKAKRASGINGGLTEFDAAFDTDFDVDFDTSFDTSKAKSPFDEFELNSEFPSAKQPTDHSMDFKPSGSNVSQAPSNSPFTGFGFDDFKAADSNNLTDTNDLDEAFGGKVDLNKANNSIGFDDVYPEHPRDVPVPHSNDHPKSKHKSPVFSFKPFKKKSKAVPITEDDLYSSNLKELMGMGFTQEQSVDALERYDNDLNKASNFLLDQ</sequence>
<dbReference type="GO" id="GO:0005509">
    <property type="term" value="F:calcium ion binding"/>
    <property type="evidence" value="ECO:0007669"/>
    <property type="project" value="InterPro"/>
</dbReference>
<dbReference type="PROSITE" id="PS50030">
    <property type="entry name" value="UBA"/>
    <property type="match status" value="1"/>
</dbReference>
<evidence type="ECO:0000259" key="4">
    <source>
        <dbReference type="PROSITE" id="PS50031"/>
    </source>
</evidence>
<feature type="compositionally biased region" description="Basic and acidic residues" evidence="2">
    <location>
        <begin position="674"/>
        <end position="683"/>
    </location>
</feature>
<dbReference type="SUPFAM" id="SSF46934">
    <property type="entry name" value="UBA-like"/>
    <property type="match status" value="1"/>
</dbReference>
<reference evidence="6 7" key="1">
    <citation type="submission" date="2016-07" db="EMBL/GenBank/DDBJ databases">
        <title>Pervasive Adenine N6-methylation of Active Genes in Fungi.</title>
        <authorList>
            <consortium name="DOE Joint Genome Institute"/>
            <person name="Mondo S.J."/>
            <person name="Dannebaum R.O."/>
            <person name="Kuo R.C."/>
            <person name="Labutti K."/>
            <person name="Haridas S."/>
            <person name="Kuo A."/>
            <person name="Salamov A."/>
            <person name="Ahrendt S.R."/>
            <person name="Lipzen A."/>
            <person name="Sullivan W."/>
            <person name="Andreopoulos W.B."/>
            <person name="Clum A."/>
            <person name="Lindquist E."/>
            <person name="Daum C."/>
            <person name="Ramamoorthy G.K."/>
            <person name="Gryganskyi A."/>
            <person name="Culley D."/>
            <person name="Magnuson J.K."/>
            <person name="James T.Y."/>
            <person name="O'Malley M.A."/>
            <person name="Stajich J.E."/>
            <person name="Spatafora J.W."/>
            <person name="Visel A."/>
            <person name="Grigoriev I.V."/>
        </authorList>
    </citation>
    <scope>NUCLEOTIDE SEQUENCE [LARGE SCALE GENOMIC DNA]</scope>
    <source>
        <strain evidence="6 7">CBS 931.73</strain>
    </source>
</reference>
<feature type="region of interest" description="Disordered" evidence="2">
    <location>
        <begin position="113"/>
        <end position="162"/>
    </location>
</feature>
<accession>A0A1Y1X8P7</accession>
<feature type="compositionally biased region" description="Polar residues" evidence="2">
    <location>
        <begin position="129"/>
        <end position="159"/>
    </location>
</feature>
<dbReference type="PROSITE" id="PS00018">
    <property type="entry name" value="EF_HAND_1"/>
    <property type="match status" value="1"/>
</dbReference>
<dbReference type="PANTHER" id="PTHR11216:SF170">
    <property type="entry name" value="DYNAMIN ASSOCIATED PROTEIN 160, ISOFORM D"/>
    <property type="match status" value="1"/>
</dbReference>
<dbReference type="AlphaFoldDB" id="A0A1Y1X8P7"/>
<dbReference type="Pfam" id="PF12763">
    <property type="entry name" value="EH"/>
    <property type="match status" value="2"/>
</dbReference>
<keyword evidence="1" id="KW-0106">Calcium</keyword>
<dbReference type="STRING" id="1314790.A0A1Y1X8P7"/>
<dbReference type="Gene3D" id="1.10.287.1490">
    <property type="match status" value="1"/>
</dbReference>
<dbReference type="FunCoup" id="A0A1Y1X8P7">
    <property type="interactions" value="19"/>
</dbReference>
<organism evidence="6 7">
    <name type="scientific">Basidiobolus meristosporus CBS 931.73</name>
    <dbReference type="NCBI Taxonomy" id="1314790"/>
    <lineage>
        <taxon>Eukaryota</taxon>
        <taxon>Fungi</taxon>
        <taxon>Fungi incertae sedis</taxon>
        <taxon>Zoopagomycota</taxon>
        <taxon>Entomophthoromycotina</taxon>
        <taxon>Basidiobolomycetes</taxon>
        <taxon>Basidiobolales</taxon>
        <taxon>Basidiobolaceae</taxon>
        <taxon>Basidiobolus</taxon>
    </lineage>
</organism>
<evidence type="ECO:0000313" key="6">
    <source>
        <dbReference type="EMBL" id="ORX82089.1"/>
    </source>
</evidence>
<dbReference type="EMBL" id="MCFE01000682">
    <property type="protein sequence ID" value="ORX82089.1"/>
    <property type="molecule type" value="Genomic_DNA"/>
</dbReference>
<name>A0A1Y1X8P7_9FUNG</name>
<feature type="domain" description="EH" evidence="4">
    <location>
        <begin position="24"/>
        <end position="114"/>
    </location>
</feature>
<dbReference type="PROSITE" id="PS50031">
    <property type="entry name" value="EH"/>
    <property type="match status" value="2"/>
</dbReference>
<feature type="compositionally biased region" description="Basic and acidic residues" evidence="2">
    <location>
        <begin position="906"/>
        <end position="922"/>
    </location>
</feature>
<dbReference type="GO" id="GO:0016197">
    <property type="term" value="P:endosomal transport"/>
    <property type="evidence" value="ECO:0007669"/>
    <property type="project" value="TreeGrafter"/>
</dbReference>
<dbReference type="GO" id="GO:0005886">
    <property type="term" value="C:plasma membrane"/>
    <property type="evidence" value="ECO:0007669"/>
    <property type="project" value="TreeGrafter"/>
</dbReference>
<dbReference type="InterPro" id="IPR018247">
    <property type="entry name" value="EF_Hand_1_Ca_BS"/>
</dbReference>
<dbReference type="SMART" id="SM00054">
    <property type="entry name" value="EFh"/>
    <property type="match status" value="3"/>
</dbReference>
<evidence type="ECO:0008006" key="8">
    <source>
        <dbReference type="Google" id="ProtNLM"/>
    </source>
</evidence>
<dbReference type="OrthoDB" id="524326at2759"/>
<dbReference type="CDD" id="cd14270">
    <property type="entry name" value="UBA"/>
    <property type="match status" value="1"/>
</dbReference>
<dbReference type="Gene3D" id="1.10.8.10">
    <property type="entry name" value="DNA helicase RuvA subunit, C-terminal domain"/>
    <property type="match status" value="1"/>
</dbReference>
<comment type="caution">
    <text evidence="6">The sequence shown here is derived from an EMBL/GenBank/DDBJ whole genome shotgun (WGS) entry which is preliminary data.</text>
</comment>
<dbReference type="GO" id="GO:0005737">
    <property type="term" value="C:cytoplasm"/>
    <property type="evidence" value="ECO:0007669"/>
    <property type="project" value="TreeGrafter"/>
</dbReference>
<feature type="compositionally biased region" description="Basic and acidic residues" evidence="2">
    <location>
        <begin position="727"/>
        <end position="750"/>
    </location>
</feature>
<evidence type="ECO:0000256" key="1">
    <source>
        <dbReference type="ARBA" id="ARBA00022837"/>
    </source>
</evidence>
<dbReference type="Proteomes" id="UP000193498">
    <property type="component" value="Unassembled WGS sequence"/>
</dbReference>
<feature type="compositionally biased region" description="Basic and acidic residues" evidence="2">
    <location>
        <begin position="531"/>
        <end position="550"/>
    </location>
</feature>
<dbReference type="SUPFAM" id="SSF47473">
    <property type="entry name" value="EF-hand"/>
    <property type="match status" value="2"/>
</dbReference>
<dbReference type="GO" id="GO:0006897">
    <property type="term" value="P:endocytosis"/>
    <property type="evidence" value="ECO:0007669"/>
    <property type="project" value="TreeGrafter"/>
</dbReference>
<proteinExistence type="predicted"/>
<evidence type="ECO:0000313" key="7">
    <source>
        <dbReference type="Proteomes" id="UP000193498"/>
    </source>
</evidence>
<dbReference type="Pfam" id="PF00627">
    <property type="entry name" value="UBA"/>
    <property type="match status" value="1"/>
</dbReference>
<dbReference type="InterPro" id="IPR000261">
    <property type="entry name" value="EH_dom"/>
</dbReference>
<dbReference type="SMART" id="SM00165">
    <property type="entry name" value="UBA"/>
    <property type="match status" value="1"/>
</dbReference>
<feature type="region of interest" description="Disordered" evidence="2">
    <location>
        <begin position="531"/>
        <end position="764"/>
    </location>
</feature>
<dbReference type="CDD" id="cd00052">
    <property type="entry name" value="EH"/>
    <property type="match status" value="2"/>
</dbReference>
<dbReference type="SMART" id="SM00027">
    <property type="entry name" value="EH"/>
    <property type="match status" value="2"/>
</dbReference>
<evidence type="ECO:0000259" key="5">
    <source>
        <dbReference type="PROSITE" id="PS50222"/>
    </source>
</evidence>
<feature type="region of interest" description="Disordered" evidence="2">
    <location>
        <begin position="902"/>
        <end position="930"/>
    </location>
</feature>
<dbReference type="PROSITE" id="PS50222">
    <property type="entry name" value="EF_HAND_2"/>
    <property type="match status" value="1"/>
</dbReference>
<feature type="domain" description="UBA" evidence="3">
    <location>
        <begin position="944"/>
        <end position="989"/>
    </location>
</feature>
<feature type="compositionally biased region" description="Polar residues" evidence="2">
    <location>
        <begin position="658"/>
        <end position="673"/>
    </location>
</feature>
<dbReference type="Gene3D" id="1.10.238.10">
    <property type="entry name" value="EF-hand"/>
    <property type="match status" value="2"/>
</dbReference>
<feature type="domain" description="EF-hand" evidence="5">
    <location>
        <begin position="228"/>
        <end position="263"/>
    </location>
</feature>
<evidence type="ECO:0000256" key="2">
    <source>
        <dbReference type="SAM" id="MobiDB-lite"/>
    </source>
</evidence>